<accession>A0A0D6EWM2</accession>
<dbReference type="InterPro" id="IPR044996">
    <property type="entry name" value="COQ10-like"/>
</dbReference>
<dbReference type="KEGG" id="mbat:BN1208_0940"/>
<dbReference type="PANTHER" id="PTHR12901">
    <property type="entry name" value="SPERM PROTEIN HOMOLOG"/>
    <property type="match status" value="1"/>
</dbReference>
<dbReference type="GO" id="GO:0045333">
    <property type="term" value="P:cellular respiration"/>
    <property type="evidence" value="ECO:0007669"/>
    <property type="project" value="InterPro"/>
</dbReference>
<dbReference type="Pfam" id="PF03364">
    <property type="entry name" value="Polyketide_cyc"/>
    <property type="match status" value="1"/>
</dbReference>
<dbReference type="OrthoDB" id="9804759at2"/>
<dbReference type="Gene3D" id="3.30.530.20">
    <property type="match status" value="1"/>
</dbReference>
<name>A0A0D6EWM2_9PROT</name>
<proteinExistence type="inferred from homology"/>
<reference evidence="4" key="1">
    <citation type="submission" date="2014-12" db="EMBL/GenBank/DDBJ databases">
        <authorList>
            <person name="Salcher M.M."/>
        </authorList>
    </citation>
    <scope>NUCLEOTIDE SEQUENCE [LARGE SCALE GENOMIC DNA]</scope>
    <source>
        <strain evidence="4">MMS-10A-171</strain>
    </source>
</reference>
<dbReference type="InterPro" id="IPR005031">
    <property type="entry name" value="COQ10_START"/>
</dbReference>
<protein>
    <submittedName>
        <fullName evidence="3">Cyclase/dehydrase</fullName>
    </submittedName>
</protein>
<evidence type="ECO:0000313" key="4">
    <source>
        <dbReference type="Proteomes" id="UP000064007"/>
    </source>
</evidence>
<keyword evidence="4" id="KW-1185">Reference proteome</keyword>
<dbReference type="InterPro" id="IPR023393">
    <property type="entry name" value="START-like_dom_sf"/>
</dbReference>
<dbReference type="STRING" id="1581557.BN1208_0940"/>
<evidence type="ECO:0000313" key="3">
    <source>
        <dbReference type="EMBL" id="CEZ19824.1"/>
    </source>
</evidence>
<dbReference type="HOGENOM" id="CLU_079653_3_1_4"/>
<dbReference type="EMBL" id="LN827929">
    <property type="protein sequence ID" value="CEZ19824.1"/>
    <property type="molecule type" value="Genomic_DNA"/>
</dbReference>
<dbReference type="SUPFAM" id="SSF55961">
    <property type="entry name" value="Bet v1-like"/>
    <property type="match status" value="1"/>
</dbReference>
<dbReference type="Proteomes" id="UP000064007">
    <property type="component" value="Chromosome 1"/>
</dbReference>
<gene>
    <name evidence="3" type="ORF">BN1208_0940</name>
</gene>
<dbReference type="CDD" id="cd07813">
    <property type="entry name" value="COQ10p_like"/>
    <property type="match status" value="1"/>
</dbReference>
<evidence type="ECO:0000259" key="2">
    <source>
        <dbReference type="Pfam" id="PF03364"/>
    </source>
</evidence>
<evidence type="ECO:0000256" key="1">
    <source>
        <dbReference type="ARBA" id="ARBA00008918"/>
    </source>
</evidence>
<dbReference type="GO" id="GO:0048039">
    <property type="term" value="F:ubiquinone binding"/>
    <property type="evidence" value="ECO:0007669"/>
    <property type="project" value="InterPro"/>
</dbReference>
<comment type="similarity">
    <text evidence="1">Belongs to the ribosome association toxin RatA family.</text>
</comment>
<organism evidence="3 4">
    <name type="scientific">Candidatus Methylopumilus planktonicus</name>
    <dbReference type="NCBI Taxonomy" id="1581557"/>
    <lineage>
        <taxon>Bacteria</taxon>
        <taxon>Pseudomonadati</taxon>
        <taxon>Pseudomonadota</taxon>
        <taxon>Betaproteobacteria</taxon>
        <taxon>Nitrosomonadales</taxon>
        <taxon>Methylophilaceae</taxon>
        <taxon>Candidatus Methylopumilus</taxon>
    </lineage>
</organism>
<feature type="domain" description="Coenzyme Q-binding protein COQ10 START" evidence="2">
    <location>
        <begin position="10"/>
        <end position="134"/>
    </location>
</feature>
<dbReference type="RefSeq" id="WP_046488350.1">
    <property type="nucleotide sequence ID" value="NZ_LN827929.1"/>
</dbReference>
<sequence>MADVKKNVIVNHSVDRMFNLVDRIEDYPLFLPWCGGSKVLERNSDITKASILIKYSGVNQSFTTQNTKDYPHRIDLKLIDGPFKVLEGYWIFTKINEEACSIEFHLHYEFSNFILDKLISPIFSQIANTFVDGFVAQADKIYTK</sequence>
<dbReference type="AlphaFoldDB" id="A0A0D6EWM2"/>
<dbReference type="PANTHER" id="PTHR12901:SF10">
    <property type="entry name" value="COENZYME Q-BINDING PROTEIN COQ10, MITOCHONDRIAL"/>
    <property type="match status" value="1"/>
</dbReference>